<name>A0A0A9H231_ARUDO</name>
<accession>A0A0A9H231</accession>
<evidence type="ECO:0000313" key="1">
    <source>
        <dbReference type="EMBL" id="JAE29854.1"/>
    </source>
</evidence>
<dbReference type="EMBL" id="GBRH01168042">
    <property type="protein sequence ID" value="JAE29854.1"/>
    <property type="molecule type" value="Transcribed_RNA"/>
</dbReference>
<reference evidence="1" key="2">
    <citation type="journal article" date="2015" name="Data Brief">
        <title>Shoot transcriptome of the giant reed, Arundo donax.</title>
        <authorList>
            <person name="Barrero R.A."/>
            <person name="Guerrero F.D."/>
            <person name="Moolhuijzen P."/>
            <person name="Goolsby J.A."/>
            <person name="Tidwell J."/>
            <person name="Bellgard S.E."/>
            <person name="Bellgard M.I."/>
        </authorList>
    </citation>
    <scope>NUCLEOTIDE SEQUENCE</scope>
    <source>
        <tissue evidence="1">Shoot tissue taken approximately 20 cm above the soil surface</tissue>
    </source>
</reference>
<proteinExistence type="predicted"/>
<protein>
    <submittedName>
        <fullName evidence="1">Uncharacterized protein</fullName>
    </submittedName>
</protein>
<sequence length="88" mass="9792">MRKCCKKLSSSANQNTKSWEDRTLVGLWHAQTASIGHDIPRHAWSRQAAKKAGALRGWIELCTRNGRECVGLLACCSMANPHTEKLES</sequence>
<dbReference type="AlphaFoldDB" id="A0A0A9H231"/>
<reference evidence="1" key="1">
    <citation type="submission" date="2014-09" db="EMBL/GenBank/DDBJ databases">
        <authorList>
            <person name="Magalhaes I.L.F."/>
            <person name="Oliveira U."/>
            <person name="Santos F.R."/>
            <person name="Vidigal T.H.D.A."/>
            <person name="Brescovit A.D."/>
            <person name="Santos A.J."/>
        </authorList>
    </citation>
    <scope>NUCLEOTIDE SEQUENCE</scope>
    <source>
        <tissue evidence="1">Shoot tissue taken approximately 20 cm above the soil surface</tissue>
    </source>
</reference>
<organism evidence="1">
    <name type="scientific">Arundo donax</name>
    <name type="common">Giant reed</name>
    <name type="synonym">Donax arundinaceus</name>
    <dbReference type="NCBI Taxonomy" id="35708"/>
    <lineage>
        <taxon>Eukaryota</taxon>
        <taxon>Viridiplantae</taxon>
        <taxon>Streptophyta</taxon>
        <taxon>Embryophyta</taxon>
        <taxon>Tracheophyta</taxon>
        <taxon>Spermatophyta</taxon>
        <taxon>Magnoliopsida</taxon>
        <taxon>Liliopsida</taxon>
        <taxon>Poales</taxon>
        <taxon>Poaceae</taxon>
        <taxon>PACMAD clade</taxon>
        <taxon>Arundinoideae</taxon>
        <taxon>Arundineae</taxon>
        <taxon>Arundo</taxon>
    </lineage>
</organism>